<accession>A0A5M3MFD2</accession>
<dbReference type="RefSeq" id="XP_007772694.1">
    <property type="nucleotide sequence ID" value="XM_007774504.1"/>
</dbReference>
<reference evidence="2" key="1">
    <citation type="journal article" date="2012" name="Science">
        <title>The Paleozoic origin of enzymatic lignin decomposition reconstructed from 31 fungal genomes.</title>
        <authorList>
            <person name="Floudas D."/>
            <person name="Binder M."/>
            <person name="Riley R."/>
            <person name="Barry K."/>
            <person name="Blanchette R.A."/>
            <person name="Henrissat B."/>
            <person name="Martinez A.T."/>
            <person name="Otillar R."/>
            <person name="Spatafora J.W."/>
            <person name="Yadav J.S."/>
            <person name="Aerts A."/>
            <person name="Benoit I."/>
            <person name="Boyd A."/>
            <person name="Carlson A."/>
            <person name="Copeland A."/>
            <person name="Coutinho P.M."/>
            <person name="de Vries R.P."/>
            <person name="Ferreira P."/>
            <person name="Findley K."/>
            <person name="Foster B."/>
            <person name="Gaskell J."/>
            <person name="Glotzer D."/>
            <person name="Gorecki P."/>
            <person name="Heitman J."/>
            <person name="Hesse C."/>
            <person name="Hori C."/>
            <person name="Igarashi K."/>
            <person name="Jurgens J.A."/>
            <person name="Kallen N."/>
            <person name="Kersten P."/>
            <person name="Kohler A."/>
            <person name="Kuees U."/>
            <person name="Kumar T.K.A."/>
            <person name="Kuo A."/>
            <person name="LaButti K."/>
            <person name="Larrondo L.F."/>
            <person name="Lindquist E."/>
            <person name="Ling A."/>
            <person name="Lombard V."/>
            <person name="Lucas S."/>
            <person name="Lundell T."/>
            <person name="Martin R."/>
            <person name="McLaughlin D.J."/>
            <person name="Morgenstern I."/>
            <person name="Morin E."/>
            <person name="Murat C."/>
            <person name="Nagy L.G."/>
            <person name="Nolan M."/>
            <person name="Ohm R.A."/>
            <person name="Patyshakuliyeva A."/>
            <person name="Rokas A."/>
            <person name="Ruiz-Duenas F.J."/>
            <person name="Sabat G."/>
            <person name="Salamov A."/>
            <person name="Samejima M."/>
            <person name="Schmutz J."/>
            <person name="Slot J.C."/>
            <person name="St John F."/>
            <person name="Stenlid J."/>
            <person name="Sun H."/>
            <person name="Sun S."/>
            <person name="Syed K."/>
            <person name="Tsang A."/>
            <person name="Wiebenga A."/>
            <person name="Young D."/>
            <person name="Pisabarro A."/>
            <person name="Eastwood D.C."/>
            <person name="Martin F."/>
            <person name="Cullen D."/>
            <person name="Grigoriev I.V."/>
            <person name="Hibbett D.S."/>
        </authorList>
    </citation>
    <scope>NUCLEOTIDE SEQUENCE [LARGE SCALE GENOMIC DNA]</scope>
    <source>
        <strain evidence="2">RWD-64-598 SS2</strain>
    </source>
</reference>
<dbReference type="KEGG" id="cput:CONPUDRAFT_84430"/>
<dbReference type="GeneID" id="19210764"/>
<name>A0A5M3MFD2_CONPW</name>
<gene>
    <name evidence="1" type="ORF">CONPUDRAFT_84430</name>
</gene>
<proteinExistence type="predicted"/>
<dbReference type="AlphaFoldDB" id="A0A5M3MFD2"/>
<organism evidence="1 2">
    <name type="scientific">Coniophora puteana (strain RWD-64-598)</name>
    <name type="common">Brown rot fungus</name>
    <dbReference type="NCBI Taxonomy" id="741705"/>
    <lineage>
        <taxon>Eukaryota</taxon>
        <taxon>Fungi</taxon>
        <taxon>Dikarya</taxon>
        <taxon>Basidiomycota</taxon>
        <taxon>Agaricomycotina</taxon>
        <taxon>Agaricomycetes</taxon>
        <taxon>Agaricomycetidae</taxon>
        <taxon>Boletales</taxon>
        <taxon>Coniophorineae</taxon>
        <taxon>Coniophoraceae</taxon>
        <taxon>Coniophora</taxon>
    </lineage>
</organism>
<sequence>MPPSAFRESGRLVIKRLRVHKHPSALLTSAHLSDQLDSMDLFPLLPQHLYVSLDPIPGSLYFPPKELELERYRNFPIILGRDGCAFWATQPSTQKNGYFPYAGSGEEDFGDIDPFHAWIDIEGVVDQNGEAVWVSDNIQPVIVPTNKFPES</sequence>
<dbReference type="EMBL" id="JH711584">
    <property type="protein sequence ID" value="EIW77301.1"/>
    <property type="molecule type" value="Genomic_DNA"/>
</dbReference>
<dbReference type="Proteomes" id="UP000053558">
    <property type="component" value="Unassembled WGS sequence"/>
</dbReference>
<evidence type="ECO:0000313" key="2">
    <source>
        <dbReference type="Proteomes" id="UP000053558"/>
    </source>
</evidence>
<keyword evidence="2" id="KW-1185">Reference proteome</keyword>
<evidence type="ECO:0000313" key="1">
    <source>
        <dbReference type="EMBL" id="EIW77301.1"/>
    </source>
</evidence>
<comment type="caution">
    <text evidence="1">The sequence shown here is derived from an EMBL/GenBank/DDBJ whole genome shotgun (WGS) entry which is preliminary data.</text>
</comment>
<protein>
    <submittedName>
        <fullName evidence="1">Uncharacterized protein</fullName>
    </submittedName>
</protein>